<sequence>MPEFTPVETVADFHTLDEADLLEGYLDGFHGSPAPGSDRSRGYWHGWREGRVAAGLAEAGPDQLRLARAFDDLDEAGNGSPPDPAPADGRGGAPE</sequence>
<organism evidence="2 3">
    <name type="scientific">Rhizosaccharibacter radicis</name>
    <dbReference type="NCBI Taxonomy" id="2782605"/>
    <lineage>
        <taxon>Bacteria</taxon>
        <taxon>Pseudomonadati</taxon>
        <taxon>Pseudomonadota</taxon>
        <taxon>Alphaproteobacteria</taxon>
        <taxon>Acetobacterales</taxon>
        <taxon>Acetobacteraceae</taxon>
        <taxon>Rhizosaccharibacter</taxon>
    </lineage>
</organism>
<gene>
    <name evidence="2" type="ORF">NFI88_15705</name>
</gene>
<evidence type="ECO:0000313" key="3">
    <source>
        <dbReference type="Proteomes" id="UP001524547"/>
    </source>
</evidence>
<keyword evidence="3" id="KW-1185">Reference proteome</keyword>
<dbReference type="RefSeq" id="WP_422921030.1">
    <property type="nucleotide sequence ID" value="NZ_JAMZEJ010000010.1"/>
</dbReference>
<comment type="caution">
    <text evidence="2">The sequence shown here is derived from an EMBL/GenBank/DDBJ whole genome shotgun (WGS) entry which is preliminary data.</text>
</comment>
<evidence type="ECO:0000256" key="1">
    <source>
        <dbReference type="SAM" id="MobiDB-lite"/>
    </source>
</evidence>
<reference evidence="2 3" key="1">
    <citation type="submission" date="2022-06" db="EMBL/GenBank/DDBJ databases">
        <title>Rhizosaccharibacter gen. nov. sp. nov. KSS12, endophytic bacteria isolated from sugarcane.</title>
        <authorList>
            <person name="Pitiwittayakul N."/>
        </authorList>
    </citation>
    <scope>NUCLEOTIDE SEQUENCE [LARGE SCALE GENOMIC DNA]</scope>
    <source>
        <strain evidence="2 3">KSS12</strain>
    </source>
</reference>
<proteinExistence type="predicted"/>
<evidence type="ECO:0000313" key="2">
    <source>
        <dbReference type="EMBL" id="MCQ8242278.1"/>
    </source>
</evidence>
<dbReference type="EMBL" id="JAMZEJ010000010">
    <property type="protein sequence ID" value="MCQ8242278.1"/>
    <property type="molecule type" value="Genomic_DNA"/>
</dbReference>
<feature type="region of interest" description="Disordered" evidence="1">
    <location>
        <begin position="70"/>
        <end position="95"/>
    </location>
</feature>
<dbReference type="Proteomes" id="UP001524547">
    <property type="component" value="Unassembled WGS sequence"/>
</dbReference>
<accession>A0ABT1W301</accession>
<evidence type="ECO:0008006" key="4">
    <source>
        <dbReference type="Google" id="ProtNLM"/>
    </source>
</evidence>
<protein>
    <recommendedName>
        <fullName evidence="4">Transcriptional regulator</fullName>
    </recommendedName>
</protein>
<name>A0ABT1W301_9PROT</name>